<reference evidence="1 2" key="1">
    <citation type="submission" date="2022-04" db="EMBL/GenBank/DDBJ databases">
        <title>Roseobacter sp. WL0113 is a bacterium isolated from neritic sediment.</title>
        <authorList>
            <person name="Wang L."/>
            <person name="He W."/>
            <person name="Zhang D.-F."/>
        </authorList>
    </citation>
    <scope>NUCLEOTIDE SEQUENCE [LARGE SCALE GENOMIC DNA]</scope>
    <source>
        <strain evidence="1 2">WL0113</strain>
    </source>
</reference>
<sequence>MGIDWDPLRAELALWRRAALPLPLWWRDDDAVSATPALERLSALAEELALPVHLAVIPAFADRSLARAVADTPLLRPTVHGWAHENRAPRGEKKAEFGAVHADTAELLGRGLDTLRDLFGHAIAPAFVAPWNRLHGDVPPHLAMAGYRAVSTFAPRPTVEPLPGLVQVNAHIDPIDWHGTRSLVAPDRIVARTVATLQDRRQGRADPTEPLGYLTHHLVHDADIWSFSRELLTELLEGGAVSRPLTDILKDPP</sequence>
<dbReference type="EMBL" id="JALIEB010000002">
    <property type="protein sequence ID" value="MCV3270812.1"/>
    <property type="molecule type" value="Genomic_DNA"/>
</dbReference>
<proteinExistence type="predicted"/>
<evidence type="ECO:0000313" key="2">
    <source>
        <dbReference type="Proteomes" id="UP001208690"/>
    </source>
</evidence>
<gene>
    <name evidence="1" type="ORF">MUB52_05160</name>
</gene>
<dbReference type="SUPFAM" id="SSF88713">
    <property type="entry name" value="Glycoside hydrolase/deacetylase"/>
    <property type="match status" value="1"/>
</dbReference>
<dbReference type="RefSeq" id="WP_263843129.1">
    <property type="nucleotide sequence ID" value="NZ_JALIEB010000002.1"/>
</dbReference>
<comment type="caution">
    <text evidence="1">The sequence shown here is derived from an EMBL/GenBank/DDBJ whole genome shotgun (WGS) entry which is preliminary data.</text>
</comment>
<dbReference type="InterPro" id="IPR011330">
    <property type="entry name" value="Glyco_hydro/deAcase_b/a-brl"/>
</dbReference>
<name>A0ABT3BB85_9RHOB</name>
<dbReference type="CDD" id="cd10928">
    <property type="entry name" value="CE4_u4"/>
    <property type="match status" value="1"/>
</dbReference>
<evidence type="ECO:0000313" key="1">
    <source>
        <dbReference type="EMBL" id="MCV3270812.1"/>
    </source>
</evidence>
<dbReference type="Gene3D" id="3.20.20.370">
    <property type="entry name" value="Glycoside hydrolase/deacetylase"/>
    <property type="match status" value="1"/>
</dbReference>
<organism evidence="1 2">
    <name type="scientific">Roseobacter sinensis</name>
    <dbReference type="NCBI Taxonomy" id="2931391"/>
    <lineage>
        <taxon>Bacteria</taxon>
        <taxon>Pseudomonadati</taxon>
        <taxon>Pseudomonadota</taxon>
        <taxon>Alphaproteobacteria</taxon>
        <taxon>Rhodobacterales</taxon>
        <taxon>Roseobacteraceae</taxon>
        <taxon>Roseobacter</taxon>
    </lineage>
</organism>
<accession>A0ABT3BB85</accession>
<protein>
    <submittedName>
        <fullName evidence="1">Polysaccharide deacetylase family protein</fullName>
    </submittedName>
</protein>
<keyword evidence="2" id="KW-1185">Reference proteome</keyword>
<dbReference type="Proteomes" id="UP001208690">
    <property type="component" value="Unassembled WGS sequence"/>
</dbReference>
<dbReference type="InterPro" id="IPR049591">
    <property type="entry name" value="CE4_u4-like"/>
</dbReference>